<protein>
    <recommendedName>
        <fullName evidence="4">WSC domain-containing protein</fullName>
    </recommendedName>
</protein>
<name>A0A137PD62_CONC2</name>
<accession>A0A137PD62</accession>
<dbReference type="EMBL" id="KQ964444">
    <property type="protein sequence ID" value="KXN72912.1"/>
    <property type="molecule type" value="Genomic_DNA"/>
</dbReference>
<reference evidence="2 3" key="1">
    <citation type="journal article" date="2015" name="Genome Biol. Evol.">
        <title>Phylogenomic analyses indicate that early fungi evolved digesting cell walls of algal ancestors of land plants.</title>
        <authorList>
            <person name="Chang Y."/>
            <person name="Wang S."/>
            <person name="Sekimoto S."/>
            <person name="Aerts A.L."/>
            <person name="Choi C."/>
            <person name="Clum A."/>
            <person name="LaButti K.M."/>
            <person name="Lindquist E.A."/>
            <person name="Yee Ngan C."/>
            <person name="Ohm R.A."/>
            <person name="Salamov A.A."/>
            <person name="Grigoriev I.V."/>
            <person name="Spatafora J.W."/>
            <person name="Berbee M.L."/>
        </authorList>
    </citation>
    <scope>NUCLEOTIDE SEQUENCE [LARGE SCALE GENOMIC DNA]</scope>
    <source>
        <strain evidence="2 3">NRRL 28638</strain>
    </source>
</reference>
<keyword evidence="1" id="KW-0732">Signal</keyword>
<proteinExistence type="predicted"/>
<organism evidence="2 3">
    <name type="scientific">Conidiobolus coronatus (strain ATCC 28846 / CBS 209.66 / NRRL 28638)</name>
    <name type="common">Delacroixia coronata</name>
    <dbReference type="NCBI Taxonomy" id="796925"/>
    <lineage>
        <taxon>Eukaryota</taxon>
        <taxon>Fungi</taxon>
        <taxon>Fungi incertae sedis</taxon>
        <taxon>Zoopagomycota</taxon>
        <taxon>Entomophthoromycotina</taxon>
        <taxon>Entomophthoromycetes</taxon>
        <taxon>Entomophthorales</taxon>
        <taxon>Ancylistaceae</taxon>
        <taxon>Conidiobolus</taxon>
    </lineage>
</organism>
<evidence type="ECO:0000313" key="2">
    <source>
        <dbReference type="EMBL" id="KXN72912.1"/>
    </source>
</evidence>
<evidence type="ECO:0008006" key="4">
    <source>
        <dbReference type="Google" id="ProtNLM"/>
    </source>
</evidence>
<dbReference type="AlphaFoldDB" id="A0A137PD62"/>
<dbReference type="Proteomes" id="UP000070444">
    <property type="component" value="Unassembled WGS sequence"/>
</dbReference>
<feature type="chain" id="PRO_5007294752" description="WSC domain-containing protein" evidence="1">
    <location>
        <begin position="20"/>
        <end position="221"/>
    </location>
</feature>
<keyword evidence="3" id="KW-1185">Reference proteome</keyword>
<gene>
    <name evidence="2" type="ORF">CONCODRAFT_168022</name>
</gene>
<feature type="signal peptide" evidence="1">
    <location>
        <begin position="1"/>
        <end position="19"/>
    </location>
</feature>
<evidence type="ECO:0000313" key="3">
    <source>
        <dbReference type="Proteomes" id="UP000070444"/>
    </source>
</evidence>
<evidence type="ECO:0000256" key="1">
    <source>
        <dbReference type="SAM" id="SignalP"/>
    </source>
</evidence>
<sequence length="221" mass="24445">MKFNLINLTFLANSIICNAVTDLNSLCQASCPGVKKSESCTKTCMQTGGYGNPPPDANAMKACGDDYHCWTKVSRRWLGYSEEQANYLTDFDKIVEVCQDRLDRMEPKCVKDCEAQELPVYRKCISELTQTSETSWNDIYSCENKCMGGKGNFNEVRECSFNCNLGMYKSLKTAAAANEKQAQSSSSSSSRTSGAVSINTQPIKHLSLLMGLLATALIWMI</sequence>